<reference evidence="1 2" key="1">
    <citation type="submission" date="2020-08" db="EMBL/GenBank/DDBJ databases">
        <title>Genomic Encyclopedia of Type Strains, Phase IV (KMG-IV): sequencing the most valuable type-strain genomes for metagenomic binning, comparative biology and taxonomic classification.</title>
        <authorList>
            <person name="Goeker M."/>
        </authorList>
    </citation>
    <scope>NUCLEOTIDE SEQUENCE [LARGE SCALE GENOMIC DNA]</scope>
    <source>
        <strain evidence="1 2">DSM 23958</strain>
    </source>
</reference>
<dbReference type="EMBL" id="JACHHO010000001">
    <property type="protein sequence ID" value="MBB5203414.1"/>
    <property type="molecule type" value="Genomic_DNA"/>
</dbReference>
<protein>
    <recommendedName>
        <fullName evidence="3">Nucleotidyltransferase family protein</fullName>
    </recommendedName>
</protein>
<evidence type="ECO:0000313" key="2">
    <source>
        <dbReference type="Proteomes" id="UP000554837"/>
    </source>
</evidence>
<keyword evidence="2" id="KW-1185">Reference proteome</keyword>
<dbReference type="OrthoDB" id="9805247at2"/>
<dbReference type="PANTHER" id="PTHR39166">
    <property type="entry name" value="BLL1166 PROTEIN"/>
    <property type="match status" value="1"/>
</dbReference>
<dbReference type="InterPro" id="IPR009267">
    <property type="entry name" value="NTP_transf_6"/>
</dbReference>
<dbReference type="AlphaFoldDB" id="A0A840S3K6"/>
<comment type="caution">
    <text evidence="1">The sequence shown here is derived from an EMBL/GenBank/DDBJ whole genome shotgun (WGS) entry which is preliminary data.</text>
</comment>
<dbReference type="Pfam" id="PF06042">
    <property type="entry name" value="NTP_transf_6"/>
    <property type="match status" value="1"/>
</dbReference>
<dbReference type="PANTHER" id="PTHR39166:SF1">
    <property type="entry name" value="BLL1166 PROTEIN"/>
    <property type="match status" value="1"/>
</dbReference>
<sequence>MQRRFVDDVLCNRHNRAILDAWPVLDLPDAWLVAGCLFQTIWNLQAGRRPESDIKDYDLFYFDAADLSESGEQAIQERVQALFARDGIQVEAKNQARVHLWYARRFGPVYPALSSAAEGIDRFLMPATSVGLRPCARKTQGLQIHAPYGLDDLYAGRLRLNPLTPHAELYRAKARSYQARWPSLSIEEPMAAA</sequence>
<evidence type="ECO:0000313" key="1">
    <source>
        <dbReference type="EMBL" id="MBB5203414.1"/>
    </source>
</evidence>
<gene>
    <name evidence="1" type="ORF">HNQ51_000707</name>
</gene>
<name>A0A840S3K6_9BURK</name>
<accession>A0A840S3K6</accession>
<dbReference type="Proteomes" id="UP000554837">
    <property type="component" value="Unassembled WGS sequence"/>
</dbReference>
<dbReference type="RefSeq" id="WP_138857528.1">
    <property type="nucleotide sequence ID" value="NZ_CP040709.1"/>
</dbReference>
<proteinExistence type="predicted"/>
<organism evidence="1 2">
    <name type="scientific">Inhella inkyongensis</name>
    <dbReference type="NCBI Taxonomy" id="392593"/>
    <lineage>
        <taxon>Bacteria</taxon>
        <taxon>Pseudomonadati</taxon>
        <taxon>Pseudomonadota</taxon>
        <taxon>Betaproteobacteria</taxon>
        <taxon>Burkholderiales</taxon>
        <taxon>Sphaerotilaceae</taxon>
        <taxon>Inhella</taxon>
    </lineage>
</organism>
<evidence type="ECO:0008006" key="3">
    <source>
        <dbReference type="Google" id="ProtNLM"/>
    </source>
</evidence>